<gene>
    <name evidence="2" type="ORF">DK419_08485</name>
</gene>
<feature type="domain" description="Ribosomal RNA methyltransferase FtsJ" evidence="1">
    <location>
        <begin position="20"/>
        <end position="125"/>
    </location>
</feature>
<dbReference type="OrthoDB" id="9816424at2"/>
<dbReference type="CDD" id="cd02440">
    <property type="entry name" value="AdoMet_MTases"/>
    <property type="match status" value="1"/>
</dbReference>
<dbReference type="InterPro" id="IPR029063">
    <property type="entry name" value="SAM-dependent_MTases_sf"/>
</dbReference>
<evidence type="ECO:0000313" key="2">
    <source>
        <dbReference type="EMBL" id="AWN46346.1"/>
    </source>
</evidence>
<keyword evidence="2" id="KW-0489">Methyltransferase</keyword>
<proteinExistence type="predicted"/>
<dbReference type="EMBL" id="CP029553">
    <property type="protein sequence ID" value="AWN46346.1"/>
    <property type="molecule type" value="Genomic_DNA"/>
</dbReference>
<dbReference type="AlphaFoldDB" id="A0A2U8WM08"/>
<dbReference type="Gene3D" id="3.40.50.150">
    <property type="entry name" value="Vaccinia Virus protein VP39"/>
    <property type="match status" value="1"/>
</dbReference>
<protein>
    <submittedName>
        <fullName evidence="2">Class I SAM-dependent methyltransferase</fullName>
    </submittedName>
</protein>
<reference evidence="2 3" key="1">
    <citation type="submission" date="2018-05" db="EMBL/GenBank/DDBJ databases">
        <title>Complete Genome Sequence of Methylobacterium sp. 17Sr1-28.</title>
        <authorList>
            <person name="Srinivasan S."/>
        </authorList>
    </citation>
    <scope>NUCLEOTIDE SEQUENCE [LARGE SCALE GENOMIC DNA]</scope>
    <source>
        <strain evidence="2 3">17Sr1-28</strain>
    </source>
</reference>
<keyword evidence="3" id="KW-1185">Reference proteome</keyword>
<sequence>MLELQVTNDLHRLFQNVHARSRRVHKWHHYFDIYEKYFSEYRDREIVFLEIGVFEGGSLELWRKYFGNKARIIGVDINPACLQFQEPDIEIVIGDQSDPEFLKDLVNRVGPIDIVLDDGGHTANQQITTFEYLYHNVKVPGIYLVEDTHTAFWGGGYSDRQDQKSFMDFAFERCRSLHEWTMRQSAFWHLGTPPTLREPGKIPVSDFCRLTNSISFYDSVVVFERALREEPWHEIR</sequence>
<organism evidence="2 3">
    <name type="scientific">Methylobacterium terrae</name>
    <dbReference type="NCBI Taxonomy" id="2202827"/>
    <lineage>
        <taxon>Bacteria</taxon>
        <taxon>Pseudomonadati</taxon>
        <taxon>Pseudomonadota</taxon>
        <taxon>Alphaproteobacteria</taxon>
        <taxon>Hyphomicrobiales</taxon>
        <taxon>Methylobacteriaceae</taxon>
        <taxon>Methylobacterium</taxon>
    </lineage>
</organism>
<accession>A0A2U8WM08</accession>
<dbReference type="GO" id="GO:0008168">
    <property type="term" value="F:methyltransferase activity"/>
    <property type="evidence" value="ECO:0007669"/>
    <property type="project" value="UniProtKB-KW"/>
</dbReference>
<dbReference type="SUPFAM" id="SSF53335">
    <property type="entry name" value="S-adenosyl-L-methionine-dependent methyltransferases"/>
    <property type="match status" value="1"/>
</dbReference>
<evidence type="ECO:0000259" key="1">
    <source>
        <dbReference type="Pfam" id="PF01728"/>
    </source>
</evidence>
<dbReference type="Proteomes" id="UP000245444">
    <property type="component" value="Chromosome"/>
</dbReference>
<dbReference type="GO" id="GO:0032259">
    <property type="term" value="P:methylation"/>
    <property type="evidence" value="ECO:0007669"/>
    <property type="project" value="UniProtKB-KW"/>
</dbReference>
<dbReference type="InterPro" id="IPR002877">
    <property type="entry name" value="RNA_MeTrfase_FtsJ_dom"/>
</dbReference>
<dbReference type="Pfam" id="PF01728">
    <property type="entry name" value="FtsJ"/>
    <property type="match status" value="1"/>
</dbReference>
<dbReference type="KEGG" id="mtea:DK419_08485"/>
<name>A0A2U8WM08_9HYPH</name>
<keyword evidence="2" id="KW-0808">Transferase</keyword>
<evidence type="ECO:0000313" key="3">
    <source>
        <dbReference type="Proteomes" id="UP000245444"/>
    </source>
</evidence>